<evidence type="ECO:0000313" key="4">
    <source>
        <dbReference type="EMBL" id="KAL0570718.1"/>
    </source>
</evidence>
<keyword evidence="2" id="KW-1133">Transmembrane helix</keyword>
<sequence>MFTPPASPLPSPGQERDPMDAAGAALLGVNVVGPVNAEKAEKNIEETTETAELLEEWQQRQTKKKRKARLRTVTATVIIPVITLAFVFFKINPFYWSATPATPDTNVPCHADKDNDTLSPSHIDPGHHFNPHVPHSPLNHIPRRELERRASVSTASSLSSTGTALQTASVTGSGTTAQTTLPPVTGQAIPTVPSSSPTLPTPFPQPFDSDFGQNFSAQSCYDFFANMTNTQPFRSCRPFGMLVGGSDSFVKASESLETLNAVIWGTCNTNIAYADCIGNVNWFSTALQSSCAKELSENNARVVSVLGALESYPLYHRLGCLVDPASNTYCYLNAVHNSNPADVYLYGIGLGKPFPSRGKANPSCSACSRQVLGVYAAAVGNGTGNDKALLGDMALTNLQNTYSPAASSWSESCGNAFAQTSIAATNDAVSVRVLSARGLSGVVAVFVAVVLLGIS</sequence>
<dbReference type="PANTHER" id="PTHR39460:SF1">
    <property type="entry name" value="C6 TRANSCRIPTION FACTOR"/>
    <property type="match status" value="1"/>
</dbReference>
<organism evidence="4 5">
    <name type="scientific">Marasmius crinis-equi</name>
    <dbReference type="NCBI Taxonomy" id="585013"/>
    <lineage>
        <taxon>Eukaryota</taxon>
        <taxon>Fungi</taxon>
        <taxon>Dikarya</taxon>
        <taxon>Basidiomycota</taxon>
        <taxon>Agaricomycotina</taxon>
        <taxon>Agaricomycetes</taxon>
        <taxon>Agaricomycetidae</taxon>
        <taxon>Agaricales</taxon>
        <taxon>Marasmiineae</taxon>
        <taxon>Marasmiaceae</taxon>
        <taxon>Marasmius</taxon>
    </lineage>
</organism>
<feature type="compositionally biased region" description="Pro residues" evidence="1">
    <location>
        <begin position="1"/>
        <end position="11"/>
    </location>
</feature>
<name>A0ABR3F6K2_9AGAR</name>
<dbReference type="Proteomes" id="UP001465976">
    <property type="component" value="Unassembled WGS sequence"/>
</dbReference>
<proteinExistence type="predicted"/>
<dbReference type="PANTHER" id="PTHR39460">
    <property type="entry name" value="EXPRESSED PROTEIN"/>
    <property type="match status" value="1"/>
</dbReference>
<keyword evidence="5" id="KW-1185">Reference proteome</keyword>
<feature type="region of interest" description="Disordered" evidence="1">
    <location>
        <begin position="111"/>
        <end position="207"/>
    </location>
</feature>
<comment type="caution">
    <text evidence="4">The sequence shown here is derived from an EMBL/GenBank/DDBJ whole genome shotgun (WGS) entry which is preliminary data.</text>
</comment>
<protein>
    <recommendedName>
        <fullName evidence="3">DUF7729 domain-containing protein</fullName>
    </recommendedName>
</protein>
<evidence type="ECO:0000259" key="3">
    <source>
        <dbReference type="Pfam" id="PF24855"/>
    </source>
</evidence>
<accession>A0ABR3F6K2</accession>
<feature type="region of interest" description="Disordered" evidence="1">
    <location>
        <begin position="1"/>
        <end position="21"/>
    </location>
</feature>
<dbReference type="InterPro" id="IPR056146">
    <property type="entry name" value="DUF7729"/>
</dbReference>
<gene>
    <name evidence="4" type="ORF">V5O48_011237</name>
</gene>
<evidence type="ECO:0000313" key="5">
    <source>
        <dbReference type="Proteomes" id="UP001465976"/>
    </source>
</evidence>
<feature type="domain" description="DUF7729" evidence="3">
    <location>
        <begin position="202"/>
        <end position="421"/>
    </location>
</feature>
<evidence type="ECO:0000256" key="2">
    <source>
        <dbReference type="SAM" id="Phobius"/>
    </source>
</evidence>
<dbReference type="EMBL" id="JBAHYK010000885">
    <property type="protein sequence ID" value="KAL0570718.1"/>
    <property type="molecule type" value="Genomic_DNA"/>
</dbReference>
<keyword evidence="2" id="KW-0812">Transmembrane</keyword>
<feature type="compositionally biased region" description="Polar residues" evidence="1">
    <location>
        <begin position="170"/>
        <end position="182"/>
    </location>
</feature>
<reference evidence="4 5" key="1">
    <citation type="submission" date="2024-02" db="EMBL/GenBank/DDBJ databases">
        <title>A draft genome for the cacao thread blight pathogen Marasmius crinis-equi.</title>
        <authorList>
            <person name="Cohen S.P."/>
            <person name="Baruah I.K."/>
            <person name="Amoako-Attah I."/>
            <person name="Bukari Y."/>
            <person name="Meinhardt L.W."/>
            <person name="Bailey B.A."/>
        </authorList>
    </citation>
    <scope>NUCLEOTIDE SEQUENCE [LARGE SCALE GENOMIC DNA]</scope>
    <source>
        <strain evidence="4 5">GH-76</strain>
    </source>
</reference>
<keyword evidence="2" id="KW-0472">Membrane</keyword>
<feature type="compositionally biased region" description="Low complexity" evidence="1">
    <location>
        <begin position="151"/>
        <end position="169"/>
    </location>
</feature>
<feature type="transmembrane region" description="Helical" evidence="2">
    <location>
        <begin position="70"/>
        <end position="89"/>
    </location>
</feature>
<dbReference type="Pfam" id="PF24855">
    <property type="entry name" value="DUF7729"/>
    <property type="match status" value="1"/>
</dbReference>
<evidence type="ECO:0000256" key="1">
    <source>
        <dbReference type="SAM" id="MobiDB-lite"/>
    </source>
</evidence>